<dbReference type="RefSeq" id="WP_125963023.1">
    <property type="nucleotide sequence ID" value="NZ_QXGM01000001.1"/>
</dbReference>
<keyword evidence="3" id="KW-1185">Reference proteome</keyword>
<dbReference type="OrthoDB" id="3239777at2"/>
<protein>
    <submittedName>
        <fullName evidence="2">Peptidase</fullName>
    </submittedName>
</protein>
<accession>A0A430FSK3</accession>
<organism evidence="2 3">
    <name type="scientific">Bifidobacterium dolichotidis</name>
    <dbReference type="NCBI Taxonomy" id="2306976"/>
    <lineage>
        <taxon>Bacteria</taxon>
        <taxon>Bacillati</taxon>
        <taxon>Actinomycetota</taxon>
        <taxon>Actinomycetes</taxon>
        <taxon>Bifidobacteriales</taxon>
        <taxon>Bifidobacteriaceae</taxon>
        <taxon>Bifidobacterium</taxon>
    </lineage>
</organism>
<dbReference type="Proteomes" id="UP000287609">
    <property type="component" value="Unassembled WGS sequence"/>
</dbReference>
<proteinExistence type="predicted"/>
<dbReference type="AlphaFoldDB" id="A0A430FSK3"/>
<comment type="caution">
    <text evidence="2">The sequence shown here is derived from an EMBL/GenBank/DDBJ whole genome shotgun (WGS) entry which is preliminary data.</text>
</comment>
<name>A0A430FSK3_9BIFI</name>
<feature type="compositionally biased region" description="Polar residues" evidence="1">
    <location>
        <begin position="13"/>
        <end position="23"/>
    </location>
</feature>
<sequence length="120" mass="13142">MSDFRKTTAAPLQRQQSQPQESTNIVTQIVDALKNGSTINQEAVKRRLPQAFVEQIAQHAIARGDLTVVKLDGACGSSCTPDKNSVICASCPLAHVNGVKRRTLPQAAAERLMQWFGRRN</sequence>
<dbReference type="EMBL" id="QXGM01000001">
    <property type="protein sequence ID" value="RSX55839.1"/>
    <property type="molecule type" value="Genomic_DNA"/>
</dbReference>
<evidence type="ECO:0000313" key="2">
    <source>
        <dbReference type="EMBL" id="RSX55839.1"/>
    </source>
</evidence>
<evidence type="ECO:0000256" key="1">
    <source>
        <dbReference type="SAM" id="MobiDB-lite"/>
    </source>
</evidence>
<feature type="region of interest" description="Disordered" evidence="1">
    <location>
        <begin position="1"/>
        <end position="23"/>
    </location>
</feature>
<reference evidence="2 3" key="1">
    <citation type="submission" date="2018-09" db="EMBL/GenBank/DDBJ databases">
        <title>Characterization of the phylogenetic diversity of five novel species belonging to the genus Bifidobacterium.</title>
        <authorList>
            <person name="Lugli G.A."/>
            <person name="Duranti S."/>
            <person name="Milani C."/>
        </authorList>
    </citation>
    <scope>NUCLEOTIDE SEQUENCE [LARGE SCALE GENOMIC DNA]</scope>
    <source>
        <strain evidence="2 3">2036B</strain>
    </source>
</reference>
<gene>
    <name evidence="2" type="ORF">D2E26_0402</name>
</gene>
<evidence type="ECO:0000313" key="3">
    <source>
        <dbReference type="Proteomes" id="UP000287609"/>
    </source>
</evidence>